<organism evidence="1 2">
    <name type="scientific">Plakobranchus ocellatus</name>
    <dbReference type="NCBI Taxonomy" id="259542"/>
    <lineage>
        <taxon>Eukaryota</taxon>
        <taxon>Metazoa</taxon>
        <taxon>Spiralia</taxon>
        <taxon>Lophotrochozoa</taxon>
        <taxon>Mollusca</taxon>
        <taxon>Gastropoda</taxon>
        <taxon>Heterobranchia</taxon>
        <taxon>Euthyneura</taxon>
        <taxon>Panpulmonata</taxon>
        <taxon>Sacoglossa</taxon>
        <taxon>Placobranchoidea</taxon>
        <taxon>Plakobranchidae</taxon>
        <taxon>Plakobranchus</taxon>
    </lineage>
</organism>
<gene>
    <name evidence="1" type="ORF">PoB_005221600</name>
</gene>
<dbReference type="AlphaFoldDB" id="A0AAV4C2V2"/>
<sequence length="106" mass="11556">MGRLKYKLQKLKTAAGQVTGEDLEVLLKKDLSFNGLVPALANLGPENGVKQMEQRLKVDGFLGRDCNPAFSSFADSCENAATQLIRMAAEVLDPRGDEKMDVERSG</sequence>
<keyword evidence="2" id="KW-1185">Reference proteome</keyword>
<reference evidence="1 2" key="1">
    <citation type="journal article" date="2021" name="Elife">
        <title>Chloroplast acquisition without the gene transfer in kleptoplastic sea slugs, Plakobranchus ocellatus.</title>
        <authorList>
            <person name="Maeda T."/>
            <person name="Takahashi S."/>
            <person name="Yoshida T."/>
            <person name="Shimamura S."/>
            <person name="Takaki Y."/>
            <person name="Nagai Y."/>
            <person name="Toyoda A."/>
            <person name="Suzuki Y."/>
            <person name="Arimoto A."/>
            <person name="Ishii H."/>
            <person name="Satoh N."/>
            <person name="Nishiyama T."/>
            <person name="Hasebe M."/>
            <person name="Maruyama T."/>
            <person name="Minagawa J."/>
            <person name="Obokata J."/>
            <person name="Shigenobu S."/>
        </authorList>
    </citation>
    <scope>NUCLEOTIDE SEQUENCE [LARGE SCALE GENOMIC DNA]</scope>
</reference>
<comment type="caution">
    <text evidence="1">The sequence shown here is derived from an EMBL/GenBank/DDBJ whole genome shotgun (WGS) entry which is preliminary data.</text>
</comment>
<proteinExistence type="predicted"/>
<name>A0AAV4C2V2_9GAST</name>
<evidence type="ECO:0000313" key="2">
    <source>
        <dbReference type="Proteomes" id="UP000735302"/>
    </source>
</evidence>
<dbReference type="EMBL" id="BLXT01005772">
    <property type="protein sequence ID" value="GFO25711.1"/>
    <property type="molecule type" value="Genomic_DNA"/>
</dbReference>
<dbReference type="Proteomes" id="UP000735302">
    <property type="component" value="Unassembled WGS sequence"/>
</dbReference>
<evidence type="ECO:0000313" key="1">
    <source>
        <dbReference type="EMBL" id="GFO25711.1"/>
    </source>
</evidence>
<accession>A0AAV4C2V2</accession>
<protein>
    <submittedName>
        <fullName evidence="1">Uncharacterized protein</fullName>
    </submittedName>
</protein>